<dbReference type="EMBL" id="CM056795">
    <property type="protein sequence ID" value="KAJ8720651.1"/>
    <property type="molecule type" value="Genomic_DNA"/>
</dbReference>
<reference evidence="1" key="1">
    <citation type="submission" date="2023-03" db="EMBL/GenBank/DDBJ databases">
        <title>Chromosome-level genomes of two armyworms, Mythimna separata and Mythimna loreyi, provide insights into the biosynthesis and reception of sex pheromones.</title>
        <authorList>
            <person name="Zhao H."/>
        </authorList>
    </citation>
    <scope>NUCLEOTIDE SEQUENCE</scope>
    <source>
        <strain evidence="1">BeijingLab</strain>
    </source>
</reference>
<proteinExistence type="predicted"/>
<organism evidence="1 2">
    <name type="scientific">Mythimna loreyi</name>
    <dbReference type="NCBI Taxonomy" id="667449"/>
    <lineage>
        <taxon>Eukaryota</taxon>
        <taxon>Metazoa</taxon>
        <taxon>Ecdysozoa</taxon>
        <taxon>Arthropoda</taxon>
        <taxon>Hexapoda</taxon>
        <taxon>Insecta</taxon>
        <taxon>Pterygota</taxon>
        <taxon>Neoptera</taxon>
        <taxon>Endopterygota</taxon>
        <taxon>Lepidoptera</taxon>
        <taxon>Glossata</taxon>
        <taxon>Ditrysia</taxon>
        <taxon>Noctuoidea</taxon>
        <taxon>Noctuidae</taxon>
        <taxon>Noctuinae</taxon>
        <taxon>Hadenini</taxon>
        <taxon>Mythimna</taxon>
    </lineage>
</organism>
<protein>
    <submittedName>
        <fullName evidence="1">Uncharacterized protein</fullName>
    </submittedName>
</protein>
<evidence type="ECO:0000313" key="2">
    <source>
        <dbReference type="Proteomes" id="UP001231649"/>
    </source>
</evidence>
<gene>
    <name evidence="1" type="ORF">PYW08_006116</name>
</gene>
<sequence>MFRIVNLKEKPDVIQFYTGFDNYNHFMFVFNLFGDEVNFKVKYYPSLQPARGKHALTPPDQFYLTLIKLRRNMCNKELSFHFEVSKTSVSKYFITWINYLYCKFKDLNLWVPKETIDQNVMYQRKINNCTVIIDCTETKIEKPQNPISQQATYSKYKSANTLKVLVGISGSGCVTFVSDAYGGSISDRELFEKCGIINLLQKGDIILGDRGFNIQDLVSHMDVTVNMPQFLKKGFNQFEAHQLRQSKKLSSERINVERVIGLEKTFKILSYKLSSNLVPLGGRIIFVCFMLANFRKNIM</sequence>
<dbReference type="Proteomes" id="UP001231649">
    <property type="component" value="Chromosome 19"/>
</dbReference>
<accession>A0ACC2QMT4</accession>
<comment type="caution">
    <text evidence="1">The sequence shown here is derived from an EMBL/GenBank/DDBJ whole genome shotgun (WGS) entry which is preliminary data.</text>
</comment>
<evidence type="ECO:0000313" key="1">
    <source>
        <dbReference type="EMBL" id="KAJ8720651.1"/>
    </source>
</evidence>
<name>A0ACC2QMT4_9NEOP</name>
<keyword evidence="2" id="KW-1185">Reference proteome</keyword>